<gene>
    <name evidence="1" type="ORF">KGA66_09335</name>
</gene>
<proteinExistence type="predicted"/>
<dbReference type="InterPro" id="IPR036691">
    <property type="entry name" value="Endo/exonu/phosph_ase_sf"/>
</dbReference>
<evidence type="ECO:0000313" key="1">
    <source>
        <dbReference type="EMBL" id="MBS2963248.1"/>
    </source>
</evidence>
<comment type="caution">
    <text evidence="1">The sequence shown here is derived from an EMBL/GenBank/DDBJ whole genome shotgun (WGS) entry which is preliminary data.</text>
</comment>
<keyword evidence="2" id="KW-1185">Reference proteome</keyword>
<reference evidence="1" key="1">
    <citation type="submission" date="2021-04" db="EMBL/GenBank/DDBJ databases">
        <title>Genome based classification of Actinospica acidithermotolerans sp. nov., an actinobacterium isolated from an Indonesian hot spring.</title>
        <authorList>
            <person name="Kusuma A.B."/>
            <person name="Putra K.E."/>
            <person name="Nafisah S."/>
            <person name="Loh J."/>
            <person name="Nouioui I."/>
            <person name="Goodfellow M."/>
        </authorList>
    </citation>
    <scope>NUCLEOTIDE SEQUENCE</scope>
    <source>
        <strain evidence="1">DSM 45618</strain>
    </source>
</reference>
<dbReference type="Gene3D" id="3.60.10.10">
    <property type="entry name" value="Endonuclease/exonuclease/phosphatase"/>
    <property type="match status" value="1"/>
</dbReference>
<dbReference type="AlphaFoldDB" id="A0A8J8BBL6"/>
<name>A0A8J8BBL6_9ACTN</name>
<dbReference type="EMBL" id="JAGSXH010000023">
    <property type="protein sequence ID" value="MBS2963248.1"/>
    <property type="molecule type" value="Genomic_DNA"/>
</dbReference>
<dbReference type="SUPFAM" id="SSF56219">
    <property type="entry name" value="DNase I-like"/>
    <property type="match status" value="1"/>
</dbReference>
<organism evidence="1 2">
    <name type="scientific">Actinocrinis puniceicyclus</name>
    <dbReference type="NCBI Taxonomy" id="977794"/>
    <lineage>
        <taxon>Bacteria</taxon>
        <taxon>Bacillati</taxon>
        <taxon>Actinomycetota</taxon>
        <taxon>Actinomycetes</taxon>
        <taxon>Catenulisporales</taxon>
        <taxon>Actinospicaceae</taxon>
        <taxon>Actinocrinis</taxon>
    </lineage>
</organism>
<dbReference type="RefSeq" id="WP_211466767.1">
    <property type="nucleotide sequence ID" value="NZ_JAGSXH010000023.1"/>
</dbReference>
<sequence>MLAPRHGCHVVVWINGERLHDPYEHHETAHPFWHAQARVSVAMEGLDERLWLFGAHFSPFVPRIRVDEAYATSDLADGRLVIGGGDFNDDALLDPMPDRSWMPAYKRMRHMRPGGESAASVLNAAQFLDVAAALFPDVPREPTAGFEHEAPLRCDRQYVCHRLRETPRAYARLPYDPALSDHCGIHARYDLSAVL</sequence>
<protein>
    <submittedName>
        <fullName evidence="1">Uncharacterized protein</fullName>
    </submittedName>
</protein>
<dbReference type="Proteomes" id="UP000677913">
    <property type="component" value="Unassembled WGS sequence"/>
</dbReference>
<accession>A0A8J8BBL6</accession>
<evidence type="ECO:0000313" key="2">
    <source>
        <dbReference type="Proteomes" id="UP000677913"/>
    </source>
</evidence>